<gene>
    <name evidence="4" type="ORF">SAMN05421753_107215</name>
</gene>
<sequence length="373" mass="40909">MKPVESCFFYGPLIAVLAMCLPCQAEDQTPARKPAETVVWYDVSTLPLEGQGWTDTASRYDRLPARAEAMVRPAVWSLAQNSAGLSVRFITDATKIRARWTLRSDRIAMSHMAATGVSGVDLYVRSEGKWHFLAVGRPAQFPVNDVLLTQGLVPGEKEFRLSFPLYNGVEKVEIGIPPSATFRAPDPLPKQKPIVFYGTSITQGGCASRPGMSYPAILGRRMEMPVINLGFSGNGKSEPEMATLLAELDPALYVIDCLPNLETAQAVERLPGFIATLRAAHPQTPILLVENFIYTNSPFVAERDAKQRTSTEFLQEFHARLKADGDQHLFIVSAENLIGTDGEATVDALHPTDAGFLRMADVLEPAIRQALTH</sequence>
<dbReference type="Pfam" id="PF14607">
    <property type="entry name" value="GxDLY"/>
    <property type="match status" value="1"/>
</dbReference>
<reference evidence="5" key="1">
    <citation type="submission" date="2016-10" db="EMBL/GenBank/DDBJ databases">
        <authorList>
            <person name="Varghese N."/>
            <person name="Submissions S."/>
        </authorList>
    </citation>
    <scope>NUCLEOTIDE SEQUENCE [LARGE SCALE GENOMIC DNA]</scope>
    <source>
        <strain evidence="5">DSM 26348</strain>
    </source>
</reference>
<dbReference type="Gene3D" id="2.60.120.260">
    <property type="entry name" value="Galactose-binding domain-like"/>
    <property type="match status" value="1"/>
</dbReference>
<evidence type="ECO:0000259" key="3">
    <source>
        <dbReference type="Pfam" id="PF14607"/>
    </source>
</evidence>
<organism evidence="4 5">
    <name type="scientific">Planctomicrobium piriforme</name>
    <dbReference type="NCBI Taxonomy" id="1576369"/>
    <lineage>
        <taxon>Bacteria</taxon>
        <taxon>Pseudomonadati</taxon>
        <taxon>Planctomycetota</taxon>
        <taxon>Planctomycetia</taxon>
        <taxon>Planctomycetales</taxon>
        <taxon>Planctomycetaceae</taxon>
        <taxon>Planctomicrobium</taxon>
    </lineage>
</organism>
<dbReference type="InterPro" id="IPR051532">
    <property type="entry name" value="Ester_Hydrolysis_Enzymes"/>
</dbReference>
<evidence type="ECO:0000313" key="4">
    <source>
        <dbReference type="EMBL" id="SFI29590.1"/>
    </source>
</evidence>
<dbReference type="STRING" id="1576369.SAMN05421753_107215"/>
<name>A0A1I3H200_9PLAN</name>
<dbReference type="GO" id="GO:0016788">
    <property type="term" value="F:hydrolase activity, acting on ester bonds"/>
    <property type="evidence" value="ECO:0007669"/>
    <property type="project" value="UniProtKB-ARBA"/>
</dbReference>
<feature type="signal peptide" evidence="1">
    <location>
        <begin position="1"/>
        <end position="25"/>
    </location>
</feature>
<dbReference type="Proteomes" id="UP000199518">
    <property type="component" value="Unassembled WGS sequence"/>
</dbReference>
<dbReference type="RefSeq" id="WP_175517380.1">
    <property type="nucleotide sequence ID" value="NZ_FOQD01000007.1"/>
</dbReference>
<feature type="domain" description="SGNH hydrolase-type esterase N-terminal" evidence="3">
    <location>
        <begin position="39"/>
        <end position="182"/>
    </location>
</feature>
<keyword evidence="1" id="KW-0732">Signal</keyword>
<keyword evidence="5" id="KW-1185">Reference proteome</keyword>
<evidence type="ECO:0000259" key="2">
    <source>
        <dbReference type="Pfam" id="PF14606"/>
    </source>
</evidence>
<dbReference type="CDD" id="cd01844">
    <property type="entry name" value="SGNH_hydrolase_like_6"/>
    <property type="match status" value="1"/>
</dbReference>
<dbReference type="Pfam" id="PF14606">
    <property type="entry name" value="Lipase_GDSL_3"/>
    <property type="match status" value="1"/>
</dbReference>
<dbReference type="InterPro" id="IPR013830">
    <property type="entry name" value="SGNH_hydro"/>
</dbReference>
<dbReference type="EMBL" id="FOQD01000007">
    <property type="protein sequence ID" value="SFI29590.1"/>
    <property type="molecule type" value="Genomic_DNA"/>
</dbReference>
<dbReference type="Gene3D" id="3.40.50.1110">
    <property type="entry name" value="SGNH hydrolase"/>
    <property type="match status" value="1"/>
</dbReference>
<protein>
    <submittedName>
        <fullName evidence="4">Lysophospholipase L1</fullName>
    </submittedName>
</protein>
<feature type="chain" id="PRO_5011464378" evidence="1">
    <location>
        <begin position="26"/>
        <end position="373"/>
    </location>
</feature>
<proteinExistence type="predicted"/>
<dbReference type="AlphaFoldDB" id="A0A1I3H200"/>
<evidence type="ECO:0000256" key="1">
    <source>
        <dbReference type="SAM" id="SignalP"/>
    </source>
</evidence>
<dbReference type="PANTHER" id="PTHR30383">
    <property type="entry name" value="THIOESTERASE 1/PROTEASE 1/LYSOPHOSPHOLIPASE L1"/>
    <property type="match status" value="1"/>
</dbReference>
<dbReference type="PANTHER" id="PTHR30383:SF29">
    <property type="entry name" value="SGNH HYDROLASE-TYPE ESTERASE DOMAIN-CONTAINING PROTEIN"/>
    <property type="match status" value="1"/>
</dbReference>
<dbReference type="InterPro" id="IPR036514">
    <property type="entry name" value="SGNH_hydro_sf"/>
</dbReference>
<evidence type="ECO:0000313" key="5">
    <source>
        <dbReference type="Proteomes" id="UP000199518"/>
    </source>
</evidence>
<accession>A0A1I3H200</accession>
<dbReference type="SUPFAM" id="SSF52266">
    <property type="entry name" value="SGNH hydrolase"/>
    <property type="match status" value="1"/>
</dbReference>
<dbReference type="InterPro" id="IPR032740">
    <property type="entry name" value="GxDLY"/>
</dbReference>
<feature type="domain" description="SGNH hydrolase-type esterase" evidence="2">
    <location>
        <begin position="191"/>
        <end position="368"/>
    </location>
</feature>